<proteinExistence type="predicted"/>
<sequence>MRRFIVIQDLGRPLEIAICILQQGSSFKDYYFQEATSKRSVFKKDLLLASTYYAHRKYCVVLRTEHLHWTKNQLKTVLFQR</sequence>
<comment type="caution">
    <text evidence="1">The sequence shown here is derived from an EMBL/GenBank/DDBJ whole genome shotgun (WGS) entry which is preliminary data.</text>
</comment>
<evidence type="ECO:0000313" key="1">
    <source>
        <dbReference type="EMBL" id="GFY71154.1"/>
    </source>
</evidence>
<evidence type="ECO:0000313" key="2">
    <source>
        <dbReference type="Proteomes" id="UP000886998"/>
    </source>
</evidence>
<reference evidence="1" key="1">
    <citation type="submission" date="2020-08" db="EMBL/GenBank/DDBJ databases">
        <title>Multicomponent nature underlies the extraordinary mechanical properties of spider dragline silk.</title>
        <authorList>
            <person name="Kono N."/>
            <person name="Nakamura H."/>
            <person name="Mori M."/>
            <person name="Yoshida Y."/>
            <person name="Ohtoshi R."/>
            <person name="Malay A.D."/>
            <person name="Moran D.A.P."/>
            <person name="Tomita M."/>
            <person name="Numata K."/>
            <person name="Arakawa K."/>
        </authorList>
    </citation>
    <scope>NUCLEOTIDE SEQUENCE</scope>
</reference>
<organism evidence="1 2">
    <name type="scientific">Trichonephila inaurata madagascariensis</name>
    <dbReference type="NCBI Taxonomy" id="2747483"/>
    <lineage>
        <taxon>Eukaryota</taxon>
        <taxon>Metazoa</taxon>
        <taxon>Ecdysozoa</taxon>
        <taxon>Arthropoda</taxon>
        <taxon>Chelicerata</taxon>
        <taxon>Arachnida</taxon>
        <taxon>Araneae</taxon>
        <taxon>Araneomorphae</taxon>
        <taxon>Entelegynae</taxon>
        <taxon>Araneoidea</taxon>
        <taxon>Nephilidae</taxon>
        <taxon>Trichonephila</taxon>
        <taxon>Trichonephila inaurata</taxon>
    </lineage>
</organism>
<dbReference type="AlphaFoldDB" id="A0A8X6YGS6"/>
<name>A0A8X6YGS6_9ARAC</name>
<dbReference type="Proteomes" id="UP000886998">
    <property type="component" value="Unassembled WGS sequence"/>
</dbReference>
<protein>
    <submittedName>
        <fullName evidence="1">Uncharacterized protein</fullName>
    </submittedName>
</protein>
<gene>
    <name evidence="1" type="ORF">TNIN_381861</name>
</gene>
<keyword evidence="2" id="KW-1185">Reference proteome</keyword>
<accession>A0A8X6YGS6</accession>
<dbReference type="EMBL" id="BMAV01018646">
    <property type="protein sequence ID" value="GFY71154.1"/>
    <property type="molecule type" value="Genomic_DNA"/>
</dbReference>